<feature type="transmembrane region" description="Helical" evidence="1">
    <location>
        <begin position="6"/>
        <end position="28"/>
    </location>
</feature>
<protein>
    <submittedName>
        <fullName evidence="2">Uncharacterized protein</fullName>
    </submittedName>
</protein>
<gene>
    <name evidence="2" type="ORF">Ddye_005681</name>
</gene>
<organism evidence="2 3">
    <name type="scientific">Dipteronia dyeriana</name>
    <dbReference type="NCBI Taxonomy" id="168575"/>
    <lineage>
        <taxon>Eukaryota</taxon>
        <taxon>Viridiplantae</taxon>
        <taxon>Streptophyta</taxon>
        <taxon>Embryophyta</taxon>
        <taxon>Tracheophyta</taxon>
        <taxon>Spermatophyta</taxon>
        <taxon>Magnoliopsida</taxon>
        <taxon>eudicotyledons</taxon>
        <taxon>Gunneridae</taxon>
        <taxon>Pentapetalae</taxon>
        <taxon>rosids</taxon>
        <taxon>malvids</taxon>
        <taxon>Sapindales</taxon>
        <taxon>Sapindaceae</taxon>
        <taxon>Hippocastanoideae</taxon>
        <taxon>Acereae</taxon>
        <taxon>Dipteronia</taxon>
    </lineage>
</organism>
<evidence type="ECO:0000313" key="3">
    <source>
        <dbReference type="Proteomes" id="UP001280121"/>
    </source>
</evidence>
<evidence type="ECO:0000313" key="2">
    <source>
        <dbReference type="EMBL" id="KAK2659148.1"/>
    </source>
</evidence>
<accession>A0AAD9XGX9</accession>
<sequence>MFVCLFALFCVLGVLCFSLCFPLVGRLLKSYRGSLCSFVLLLLWWPLFWCLCSLFLLSVSAILSRIAVVSLLGFYVLFIFKVADALKKKSLEIMSIYTW</sequence>
<proteinExistence type="predicted"/>
<feature type="transmembrane region" description="Helical" evidence="1">
    <location>
        <begin position="35"/>
        <end position="56"/>
    </location>
</feature>
<dbReference type="Proteomes" id="UP001280121">
    <property type="component" value="Unassembled WGS sequence"/>
</dbReference>
<evidence type="ECO:0000256" key="1">
    <source>
        <dbReference type="SAM" id="Phobius"/>
    </source>
</evidence>
<keyword evidence="1" id="KW-0472">Membrane</keyword>
<keyword evidence="1" id="KW-1133">Transmembrane helix</keyword>
<reference evidence="2" key="1">
    <citation type="journal article" date="2023" name="Plant J.">
        <title>Genome sequences and population genomics provide insights into the demographic history, inbreeding, and mutation load of two 'living fossil' tree species of Dipteronia.</title>
        <authorList>
            <person name="Feng Y."/>
            <person name="Comes H.P."/>
            <person name="Chen J."/>
            <person name="Zhu S."/>
            <person name="Lu R."/>
            <person name="Zhang X."/>
            <person name="Li P."/>
            <person name="Qiu J."/>
            <person name="Olsen K.M."/>
            <person name="Qiu Y."/>
        </authorList>
    </citation>
    <scope>NUCLEOTIDE SEQUENCE</scope>
    <source>
        <strain evidence="2">KIB01</strain>
    </source>
</reference>
<dbReference type="AlphaFoldDB" id="A0AAD9XGX9"/>
<keyword evidence="1" id="KW-0812">Transmembrane</keyword>
<feature type="transmembrane region" description="Helical" evidence="1">
    <location>
        <begin position="62"/>
        <end position="80"/>
    </location>
</feature>
<keyword evidence="3" id="KW-1185">Reference proteome</keyword>
<comment type="caution">
    <text evidence="2">The sequence shown here is derived from an EMBL/GenBank/DDBJ whole genome shotgun (WGS) entry which is preliminary data.</text>
</comment>
<name>A0AAD9XGX9_9ROSI</name>
<dbReference type="EMBL" id="JANJYI010000002">
    <property type="protein sequence ID" value="KAK2659148.1"/>
    <property type="molecule type" value="Genomic_DNA"/>
</dbReference>